<dbReference type="InterPro" id="IPR036420">
    <property type="entry name" value="BRCT_dom_sf"/>
</dbReference>
<dbReference type="SMART" id="SM00278">
    <property type="entry name" value="HhH1"/>
    <property type="match status" value="4"/>
</dbReference>
<dbReference type="GO" id="GO:0006281">
    <property type="term" value="P:DNA repair"/>
    <property type="evidence" value="ECO:0007669"/>
    <property type="project" value="UniProtKB-KW"/>
</dbReference>
<accession>A0A379MUF8</accession>
<feature type="binding site" evidence="14">
    <location>
        <position position="286"/>
    </location>
    <ligand>
        <name>NAD(+)</name>
        <dbReference type="ChEBI" id="CHEBI:57540"/>
    </ligand>
</feature>
<dbReference type="NCBIfam" id="NF005932">
    <property type="entry name" value="PRK07956.1"/>
    <property type="match status" value="1"/>
</dbReference>
<evidence type="ECO:0000313" key="17">
    <source>
        <dbReference type="Proteomes" id="UP000255233"/>
    </source>
</evidence>
<dbReference type="InterPro" id="IPR033136">
    <property type="entry name" value="DNA_ligase_CS"/>
</dbReference>
<feature type="binding site" evidence="14">
    <location>
        <begin position="81"/>
        <end position="82"/>
    </location>
    <ligand>
        <name>NAD(+)</name>
        <dbReference type="ChEBI" id="CHEBI:57540"/>
    </ligand>
</feature>
<dbReference type="Pfam" id="PF14520">
    <property type="entry name" value="HHH_5"/>
    <property type="match status" value="1"/>
</dbReference>
<comment type="function">
    <text evidence="1 14">DNA ligase that catalyzes the formation of phosphodiester linkages between 5'-phosphoryl and 3'-hydroxyl groups in double-stranded DNA using NAD as a coenzyme and as the energy source for the reaction. It is essential for DNA replication and repair of damaged DNA.</text>
</comment>
<keyword evidence="5 14" id="KW-0235">DNA replication</keyword>
<keyword evidence="10 14" id="KW-0520">NAD</keyword>
<dbReference type="Gene3D" id="1.10.150.20">
    <property type="entry name" value="5' to 3' exonuclease, C-terminal subdomain"/>
    <property type="match status" value="2"/>
</dbReference>
<feature type="binding site" evidence="14">
    <location>
        <position position="171"/>
    </location>
    <ligand>
        <name>NAD(+)</name>
        <dbReference type="ChEBI" id="CHEBI:57540"/>
    </ligand>
</feature>
<dbReference type="InterPro" id="IPR041663">
    <property type="entry name" value="DisA/LigA_HHH"/>
</dbReference>
<dbReference type="Pfam" id="PF00533">
    <property type="entry name" value="BRCT"/>
    <property type="match status" value="1"/>
</dbReference>
<feature type="binding site" evidence="14">
    <location>
        <begin position="32"/>
        <end position="36"/>
    </location>
    <ligand>
        <name>NAD(+)</name>
        <dbReference type="ChEBI" id="CHEBI:57540"/>
    </ligand>
</feature>
<protein>
    <recommendedName>
        <fullName evidence="3 14">DNA ligase</fullName>
        <ecNumber evidence="2 14">6.5.1.2</ecNumber>
    </recommendedName>
    <alternativeName>
        <fullName evidence="14">Polydeoxyribonucleotide synthase [NAD(+)]</fullName>
    </alternativeName>
</protein>
<dbReference type="GO" id="GO:0003911">
    <property type="term" value="F:DNA ligase (NAD+) activity"/>
    <property type="evidence" value="ECO:0007669"/>
    <property type="project" value="UniProtKB-UniRule"/>
</dbReference>
<dbReference type="InterPro" id="IPR004149">
    <property type="entry name" value="Znf_DNAligase_C4"/>
</dbReference>
<dbReference type="SUPFAM" id="SSF56091">
    <property type="entry name" value="DNA ligase/mRNA capping enzyme, catalytic domain"/>
    <property type="match status" value="1"/>
</dbReference>
<dbReference type="Proteomes" id="UP000255233">
    <property type="component" value="Unassembled WGS sequence"/>
</dbReference>
<dbReference type="FunFam" id="3.30.470.30:FF:000001">
    <property type="entry name" value="DNA ligase"/>
    <property type="match status" value="1"/>
</dbReference>
<dbReference type="GO" id="GO:0005829">
    <property type="term" value="C:cytosol"/>
    <property type="evidence" value="ECO:0007669"/>
    <property type="project" value="TreeGrafter"/>
</dbReference>
<dbReference type="PIRSF" id="PIRSF001604">
    <property type="entry name" value="LigA"/>
    <property type="match status" value="1"/>
</dbReference>
<evidence type="ECO:0000256" key="2">
    <source>
        <dbReference type="ARBA" id="ARBA00012722"/>
    </source>
</evidence>
<dbReference type="InterPro" id="IPR012340">
    <property type="entry name" value="NA-bd_OB-fold"/>
</dbReference>
<feature type="active site" description="N6-AMP-lysine intermediate" evidence="14">
    <location>
        <position position="113"/>
    </location>
</feature>
<name>A0A379MUF8_9BACT</name>
<dbReference type="InterPro" id="IPR013840">
    <property type="entry name" value="DNAligase_N"/>
</dbReference>
<sequence length="683" mass="75962">MNEVKQKIDHLRRVLDRLNHNYYVLNAPSAEDREYDRLMAELTALEAEHPEFDDPNSPTRRVGSDLTREFEQVRHRYPMLSLANTYSEEEVREFVARIDKETDTPAAYCCELKFDGTAISLTYENGRFVRAVTRGDGTVGDDVSANVRTIRSIPMNLMGEGWPAYMEVRGEIYMPHESFGRLNAERADIGEEPFANPRNAAAGTLKQQNSAVVARRGLDAVLYAVQADAPVAPSHYGTLQMLKTWGFKTSSAVRLCRSVDEIMEYIRHWDTERHALPYETDGAVIKVDDTKLQRDLGATAKAPRWAVAYKFKAEQASTRLVSVDFQVGRTGAVTPVANLEPVRLAGTTVKRASLHNAEQIELLDIRVGDTVLVEKGGEIIPKIVGVDLSRRPADSVPFRYITHCPECGTELVKEPDEAKHYCPNATGCPPQIVGRIVHYISRKAMNIEGLGDETVQLLYNNGLLGDIANLYDLEAEHLVPLERLGQKSAENIINSIAKSLQVPYSRVLFAIGIRYVGETTARKLAAAVPSIDALMRASREELLEVEEVGGKIADSIVAYFADPRNVAIIDRLRRAGVQLEAVQTEKLSESLAGRKIVISGTFEHFSRPELKELIERHSGTNQSSVSKTTDYLLAGAGIGPKKLETAEKLGVRIISEEDFMRMIGAKNTEESETLLKIQQPTLF</sequence>
<evidence type="ECO:0000313" key="16">
    <source>
        <dbReference type="EMBL" id="SUE34262.1"/>
    </source>
</evidence>
<evidence type="ECO:0000256" key="11">
    <source>
        <dbReference type="ARBA" id="ARBA00023204"/>
    </source>
</evidence>
<dbReference type="OrthoDB" id="9759736at2"/>
<dbReference type="SMART" id="SM00292">
    <property type="entry name" value="BRCT"/>
    <property type="match status" value="1"/>
</dbReference>
<dbReference type="GO" id="GO:0006260">
    <property type="term" value="P:DNA replication"/>
    <property type="evidence" value="ECO:0007669"/>
    <property type="project" value="UniProtKB-KW"/>
</dbReference>
<evidence type="ECO:0000256" key="7">
    <source>
        <dbReference type="ARBA" id="ARBA00022763"/>
    </source>
</evidence>
<comment type="caution">
    <text evidence="14">Lacks conserved residue(s) required for the propagation of feature annotation.</text>
</comment>
<keyword evidence="9 14" id="KW-0460">Magnesium</keyword>
<dbReference type="InterPro" id="IPR003583">
    <property type="entry name" value="Hlx-hairpin-Hlx_DNA-bd_motif"/>
</dbReference>
<keyword evidence="11 14" id="KW-0234">DNA repair</keyword>
<feature type="binding site" evidence="14">
    <location>
        <position position="111"/>
    </location>
    <ligand>
        <name>NAD(+)</name>
        <dbReference type="ChEBI" id="CHEBI:57540"/>
    </ligand>
</feature>
<evidence type="ECO:0000256" key="8">
    <source>
        <dbReference type="ARBA" id="ARBA00022833"/>
    </source>
</evidence>
<dbReference type="Gene3D" id="6.20.10.30">
    <property type="match status" value="1"/>
</dbReference>
<evidence type="ECO:0000256" key="4">
    <source>
        <dbReference type="ARBA" id="ARBA00022598"/>
    </source>
</evidence>
<dbReference type="InterPro" id="IPR004150">
    <property type="entry name" value="NAD_DNA_ligase_OB"/>
</dbReference>
<keyword evidence="14" id="KW-0464">Manganese</keyword>
<dbReference type="Gene3D" id="1.10.287.610">
    <property type="entry name" value="Helix hairpin bin"/>
    <property type="match status" value="1"/>
</dbReference>
<keyword evidence="7 14" id="KW-0227">DNA damage</keyword>
<dbReference type="Pfam" id="PF12826">
    <property type="entry name" value="HHH_2"/>
    <property type="match status" value="1"/>
</dbReference>
<evidence type="ECO:0000256" key="12">
    <source>
        <dbReference type="ARBA" id="ARBA00034005"/>
    </source>
</evidence>
<dbReference type="EMBL" id="UGVL01000001">
    <property type="protein sequence ID" value="SUE34262.1"/>
    <property type="molecule type" value="Genomic_DNA"/>
</dbReference>
<comment type="catalytic activity">
    <reaction evidence="12 14">
        <text>NAD(+) + (deoxyribonucleotide)n-3'-hydroxyl + 5'-phospho-(deoxyribonucleotide)m = (deoxyribonucleotide)n+m + AMP + beta-nicotinamide D-nucleotide.</text>
        <dbReference type="EC" id="6.5.1.2"/>
    </reaction>
</comment>
<dbReference type="SUPFAM" id="SSF47781">
    <property type="entry name" value="RuvA domain 2-like"/>
    <property type="match status" value="1"/>
</dbReference>
<dbReference type="InterPro" id="IPR001357">
    <property type="entry name" value="BRCT_dom"/>
</dbReference>
<gene>
    <name evidence="14 16" type="primary">ligA</name>
    <name evidence="16" type="ORF">NCTC11190_01483</name>
</gene>
<dbReference type="PROSITE" id="PS01056">
    <property type="entry name" value="DNA_LIGASE_N2"/>
    <property type="match status" value="1"/>
</dbReference>
<evidence type="ECO:0000256" key="13">
    <source>
        <dbReference type="ARBA" id="ARBA00060881"/>
    </source>
</evidence>
<dbReference type="Pfam" id="PF03120">
    <property type="entry name" value="OB_DNA_ligase"/>
    <property type="match status" value="1"/>
</dbReference>
<dbReference type="Pfam" id="PF03119">
    <property type="entry name" value="DNA_ligase_ZBD"/>
    <property type="match status" value="1"/>
</dbReference>
<evidence type="ECO:0000256" key="14">
    <source>
        <dbReference type="HAMAP-Rule" id="MF_01588"/>
    </source>
</evidence>
<dbReference type="EC" id="6.5.1.2" evidence="2 14"/>
<keyword evidence="8 14" id="KW-0862">Zinc</keyword>
<evidence type="ECO:0000256" key="10">
    <source>
        <dbReference type="ARBA" id="ARBA00023027"/>
    </source>
</evidence>
<proteinExistence type="inferred from homology"/>
<feature type="binding site" evidence="14">
    <location>
        <position position="407"/>
    </location>
    <ligand>
        <name>Zn(2+)</name>
        <dbReference type="ChEBI" id="CHEBI:29105"/>
    </ligand>
</feature>
<dbReference type="Gene3D" id="2.40.50.140">
    <property type="entry name" value="Nucleic acid-binding proteins"/>
    <property type="match status" value="1"/>
</dbReference>
<dbReference type="AlphaFoldDB" id="A0A379MUF8"/>
<feature type="binding site" evidence="14">
    <location>
        <position position="404"/>
    </location>
    <ligand>
        <name>Zn(2+)</name>
        <dbReference type="ChEBI" id="CHEBI:29105"/>
    </ligand>
</feature>
<comment type="similarity">
    <text evidence="13 14">Belongs to the NAD-dependent DNA ligase family. LigA subfamily.</text>
</comment>
<dbReference type="PANTHER" id="PTHR23389:SF9">
    <property type="entry name" value="DNA LIGASE"/>
    <property type="match status" value="1"/>
</dbReference>
<dbReference type="PROSITE" id="PS50172">
    <property type="entry name" value="BRCT"/>
    <property type="match status" value="1"/>
</dbReference>
<keyword evidence="6 14" id="KW-0479">Metal-binding</keyword>
<dbReference type="InterPro" id="IPR010994">
    <property type="entry name" value="RuvA_2-like"/>
</dbReference>
<dbReference type="GO" id="GO:0046872">
    <property type="term" value="F:metal ion binding"/>
    <property type="evidence" value="ECO:0007669"/>
    <property type="project" value="UniProtKB-KW"/>
</dbReference>
<organism evidence="16 17">
    <name type="scientific">Rikenella microfusus</name>
    <dbReference type="NCBI Taxonomy" id="28139"/>
    <lineage>
        <taxon>Bacteria</taxon>
        <taxon>Pseudomonadati</taxon>
        <taxon>Bacteroidota</taxon>
        <taxon>Bacteroidia</taxon>
        <taxon>Bacteroidales</taxon>
        <taxon>Rikenellaceae</taxon>
        <taxon>Rikenella</taxon>
    </lineage>
</organism>
<evidence type="ECO:0000256" key="9">
    <source>
        <dbReference type="ARBA" id="ARBA00022842"/>
    </source>
</evidence>
<dbReference type="SMART" id="SM00532">
    <property type="entry name" value="LIGANc"/>
    <property type="match status" value="1"/>
</dbReference>
<feature type="binding site" evidence="14">
    <location>
        <position position="310"/>
    </location>
    <ligand>
        <name>NAD(+)</name>
        <dbReference type="ChEBI" id="CHEBI:57540"/>
    </ligand>
</feature>
<dbReference type="NCBIfam" id="TIGR00575">
    <property type="entry name" value="dnlj"/>
    <property type="match status" value="1"/>
</dbReference>
<dbReference type="STRING" id="880526.GCA_000427365_00078"/>
<dbReference type="FunFam" id="1.10.150.20:FF:000007">
    <property type="entry name" value="DNA ligase"/>
    <property type="match status" value="1"/>
</dbReference>
<dbReference type="HAMAP" id="MF_01588">
    <property type="entry name" value="DNA_ligase_A"/>
    <property type="match status" value="1"/>
</dbReference>
<dbReference type="CDD" id="cd17748">
    <property type="entry name" value="BRCT_DNA_ligase_like"/>
    <property type="match status" value="1"/>
</dbReference>
<dbReference type="InterPro" id="IPR001679">
    <property type="entry name" value="DNA_ligase"/>
</dbReference>
<dbReference type="GO" id="GO:0003677">
    <property type="term" value="F:DNA binding"/>
    <property type="evidence" value="ECO:0007669"/>
    <property type="project" value="InterPro"/>
</dbReference>
<evidence type="ECO:0000256" key="5">
    <source>
        <dbReference type="ARBA" id="ARBA00022705"/>
    </source>
</evidence>
<evidence type="ECO:0000256" key="1">
    <source>
        <dbReference type="ARBA" id="ARBA00004067"/>
    </source>
</evidence>
<evidence type="ECO:0000256" key="3">
    <source>
        <dbReference type="ARBA" id="ARBA00013308"/>
    </source>
</evidence>
<feature type="binding site" evidence="14">
    <location>
        <position position="428"/>
    </location>
    <ligand>
        <name>Zn(2+)</name>
        <dbReference type="ChEBI" id="CHEBI:29105"/>
    </ligand>
</feature>
<evidence type="ECO:0000256" key="6">
    <source>
        <dbReference type="ARBA" id="ARBA00022723"/>
    </source>
</evidence>
<dbReference type="Pfam" id="PF01653">
    <property type="entry name" value="DNA_ligase_aden"/>
    <property type="match status" value="1"/>
</dbReference>
<evidence type="ECO:0000259" key="15">
    <source>
        <dbReference type="PROSITE" id="PS50172"/>
    </source>
</evidence>
<dbReference type="PANTHER" id="PTHR23389">
    <property type="entry name" value="CHROMOSOME TRANSMISSION FIDELITY FACTOR 18"/>
    <property type="match status" value="1"/>
</dbReference>
<dbReference type="FunFam" id="2.40.50.140:FF:000012">
    <property type="entry name" value="DNA ligase"/>
    <property type="match status" value="1"/>
</dbReference>
<dbReference type="RefSeq" id="WP_027290013.1">
    <property type="nucleotide sequence ID" value="NZ_UGVL01000001.1"/>
</dbReference>
<keyword evidence="17" id="KW-1185">Reference proteome</keyword>
<feature type="binding site" evidence="14">
    <location>
        <position position="134"/>
    </location>
    <ligand>
        <name>NAD(+)</name>
        <dbReference type="ChEBI" id="CHEBI:57540"/>
    </ligand>
</feature>
<dbReference type="Gene3D" id="3.30.470.30">
    <property type="entry name" value="DNA ligase/mRNA capping enzyme"/>
    <property type="match status" value="1"/>
</dbReference>
<dbReference type="SUPFAM" id="SSF50249">
    <property type="entry name" value="Nucleic acid-binding proteins"/>
    <property type="match status" value="1"/>
</dbReference>
<feature type="domain" description="BRCT" evidence="15">
    <location>
        <begin position="586"/>
        <end position="676"/>
    </location>
</feature>
<dbReference type="InterPro" id="IPR013839">
    <property type="entry name" value="DNAligase_adenylation"/>
</dbReference>
<dbReference type="SUPFAM" id="SSF52113">
    <property type="entry name" value="BRCT domain"/>
    <property type="match status" value="1"/>
</dbReference>
<dbReference type="CDD" id="cd00114">
    <property type="entry name" value="LIGANc"/>
    <property type="match status" value="1"/>
</dbReference>
<comment type="cofactor">
    <cofactor evidence="14">
        <name>Mg(2+)</name>
        <dbReference type="ChEBI" id="CHEBI:18420"/>
    </cofactor>
    <cofactor evidence="14">
        <name>Mn(2+)</name>
        <dbReference type="ChEBI" id="CHEBI:29035"/>
    </cofactor>
</comment>
<keyword evidence="4 14" id="KW-0436">Ligase</keyword>
<dbReference type="FunFam" id="1.10.150.20:FF:000006">
    <property type="entry name" value="DNA ligase"/>
    <property type="match status" value="1"/>
</dbReference>
<dbReference type="Gene3D" id="3.40.50.10190">
    <property type="entry name" value="BRCT domain"/>
    <property type="match status" value="1"/>
</dbReference>
<reference evidence="16 17" key="1">
    <citation type="submission" date="2018-06" db="EMBL/GenBank/DDBJ databases">
        <authorList>
            <consortium name="Pathogen Informatics"/>
            <person name="Doyle S."/>
        </authorList>
    </citation>
    <scope>NUCLEOTIDE SEQUENCE [LARGE SCALE GENOMIC DNA]</scope>
    <source>
        <strain evidence="16 17">NCTC11190</strain>
    </source>
</reference>